<proteinExistence type="predicted"/>
<organism evidence="1 2">
    <name type="scientific">Candidatus Woesebacteria bacterium RIFCSPLOWO2_01_FULL_44_14</name>
    <dbReference type="NCBI Taxonomy" id="1802525"/>
    <lineage>
        <taxon>Bacteria</taxon>
        <taxon>Candidatus Woeseibacteriota</taxon>
    </lineage>
</organism>
<dbReference type="Proteomes" id="UP000178429">
    <property type="component" value="Unassembled WGS sequence"/>
</dbReference>
<sequence length="200" mass="23500">MTEEKELLTILSEDEYKRVLARLRKEFGEPKTQKRLSLQSDDYSQTDIDTRIRITNGNAELMQKVGDWKNITKGKSRTEISIPLPSDSNVIAGLYRIIRNLMKGPKIENIVMQFESFIWETKNIEIKLTHQFGKSDAYNCEFEVLDSSYKPKDLMKKYNVPINSPTQTEDFWRKWNEKVNLNADQLADEELLEIIKKYLD</sequence>
<dbReference type="InterPro" id="IPR033469">
    <property type="entry name" value="CYTH-like_dom_sf"/>
</dbReference>
<protein>
    <recommendedName>
        <fullName evidence="3">CYTH domain-containing protein</fullName>
    </recommendedName>
</protein>
<evidence type="ECO:0000313" key="1">
    <source>
        <dbReference type="EMBL" id="OGM70258.1"/>
    </source>
</evidence>
<evidence type="ECO:0008006" key="3">
    <source>
        <dbReference type="Google" id="ProtNLM"/>
    </source>
</evidence>
<dbReference type="EMBL" id="MGHL01000006">
    <property type="protein sequence ID" value="OGM70258.1"/>
    <property type="molecule type" value="Genomic_DNA"/>
</dbReference>
<accession>A0A1F8C3N7</accession>
<gene>
    <name evidence="1" type="ORF">A2975_04265</name>
</gene>
<evidence type="ECO:0000313" key="2">
    <source>
        <dbReference type="Proteomes" id="UP000178429"/>
    </source>
</evidence>
<name>A0A1F8C3N7_9BACT</name>
<dbReference type="SUPFAM" id="SSF55154">
    <property type="entry name" value="CYTH-like phosphatases"/>
    <property type="match status" value="1"/>
</dbReference>
<dbReference type="AlphaFoldDB" id="A0A1F8C3N7"/>
<comment type="caution">
    <text evidence="1">The sequence shown here is derived from an EMBL/GenBank/DDBJ whole genome shotgun (WGS) entry which is preliminary data.</text>
</comment>
<reference evidence="1 2" key="1">
    <citation type="journal article" date="2016" name="Nat. Commun.">
        <title>Thousands of microbial genomes shed light on interconnected biogeochemical processes in an aquifer system.</title>
        <authorList>
            <person name="Anantharaman K."/>
            <person name="Brown C.T."/>
            <person name="Hug L.A."/>
            <person name="Sharon I."/>
            <person name="Castelle C.J."/>
            <person name="Probst A.J."/>
            <person name="Thomas B.C."/>
            <person name="Singh A."/>
            <person name="Wilkins M.J."/>
            <person name="Karaoz U."/>
            <person name="Brodie E.L."/>
            <person name="Williams K.H."/>
            <person name="Hubbard S.S."/>
            <person name="Banfield J.F."/>
        </authorList>
    </citation>
    <scope>NUCLEOTIDE SEQUENCE [LARGE SCALE GENOMIC DNA]</scope>
</reference>